<keyword evidence="3" id="KW-1185">Reference proteome</keyword>
<proteinExistence type="predicted"/>
<name>A0A5B0QFM1_PUCGR</name>
<dbReference type="EMBL" id="VSWC01000016">
    <property type="protein sequence ID" value="KAA1111909.1"/>
    <property type="molecule type" value="Genomic_DNA"/>
</dbReference>
<gene>
    <name evidence="2" type="ORF">PGT21_015207</name>
</gene>
<feature type="region of interest" description="Disordered" evidence="1">
    <location>
        <begin position="29"/>
        <end position="48"/>
    </location>
</feature>
<dbReference type="AlphaFoldDB" id="A0A5B0QFM1"/>
<dbReference type="Proteomes" id="UP000324748">
    <property type="component" value="Unassembled WGS sequence"/>
</dbReference>
<evidence type="ECO:0000313" key="2">
    <source>
        <dbReference type="EMBL" id="KAA1111909.1"/>
    </source>
</evidence>
<reference evidence="2 3" key="1">
    <citation type="submission" date="2019-05" db="EMBL/GenBank/DDBJ databases">
        <title>Emergence of the Ug99 lineage of the wheat stem rust pathogen through somatic hybridization.</title>
        <authorList>
            <person name="Li F."/>
            <person name="Upadhyaya N.M."/>
            <person name="Sperschneider J."/>
            <person name="Matny O."/>
            <person name="Nguyen-Phuc H."/>
            <person name="Mago R."/>
            <person name="Raley C."/>
            <person name="Miller M.E."/>
            <person name="Silverstein K.A.T."/>
            <person name="Henningsen E."/>
            <person name="Hirsch C.D."/>
            <person name="Visser B."/>
            <person name="Pretorius Z.A."/>
            <person name="Steffenson B.J."/>
            <person name="Schwessinger B."/>
            <person name="Dodds P.N."/>
            <person name="Figueroa M."/>
        </authorList>
    </citation>
    <scope>NUCLEOTIDE SEQUENCE [LARGE SCALE GENOMIC DNA]</scope>
    <source>
        <strain evidence="2">21-0</strain>
    </source>
</reference>
<feature type="compositionally biased region" description="Basic and acidic residues" evidence="1">
    <location>
        <begin position="29"/>
        <end position="46"/>
    </location>
</feature>
<dbReference type="OrthoDB" id="2503166at2759"/>
<sequence length="336" mass="37058">MEAGTDLDSVTDLLALRLSSVPFHDIERAGTEERMNEGEEREEARFPSETLASERWLPQLATVSFVGPITPIQPALGFFSTKIPLLLPDSSHPFKPSGSFPTGLLLLPSSLVVGTLPQNPLLPCGPSNWLISGEICLINKEISVVAQSVYEQQPQQAGLQPSARTSPASQVSFTGYMNRLIRVDPPVWTYTHTGQTKKKKRDYSSLEGAMEAILAHQEEDEYEEVGWQDGDEIQDGEVRLAELEWLDLSVHLQSLTYTPADHQQASWSPPSSELVSFKCRPANKSTNTNNSQLDSRVVRYGSTLPLVGQLVAIQLLDPSSDSSFSLDQTTSFFIQL</sequence>
<protein>
    <submittedName>
        <fullName evidence="2">Uncharacterized protein</fullName>
    </submittedName>
</protein>
<accession>A0A5B0QFM1</accession>
<organism evidence="2 3">
    <name type="scientific">Puccinia graminis f. sp. tritici</name>
    <dbReference type="NCBI Taxonomy" id="56615"/>
    <lineage>
        <taxon>Eukaryota</taxon>
        <taxon>Fungi</taxon>
        <taxon>Dikarya</taxon>
        <taxon>Basidiomycota</taxon>
        <taxon>Pucciniomycotina</taxon>
        <taxon>Pucciniomycetes</taxon>
        <taxon>Pucciniales</taxon>
        <taxon>Pucciniaceae</taxon>
        <taxon>Puccinia</taxon>
    </lineage>
</organism>
<evidence type="ECO:0000256" key="1">
    <source>
        <dbReference type="SAM" id="MobiDB-lite"/>
    </source>
</evidence>
<comment type="caution">
    <text evidence="2">The sequence shown here is derived from an EMBL/GenBank/DDBJ whole genome shotgun (WGS) entry which is preliminary data.</text>
</comment>
<evidence type="ECO:0000313" key="3">
    <source>
        <dbReference type="Proteomes" id="UP000324748"/>
    </source>
</evidence>